<dbReference type="CDD" id="cd07067">
    <property type="entry name" value="HP_PGM_like"/>
    <property type="match status" value="1"/>
</dbReference>
<dbReference type="OrthoDB" id="280692at2"/>
<dbReference type="EMBL" id="CP039852">
    <property type="protein sequence ID" value="QCZ93249.1"/>
    <property type="molecule type" value="Genomic_DNA"/>
</dbReference>
<evidence type="ECO:0000313" key="4">
    <source>
        <dbReference type="Proteomes" id="UP000304912"/>
    </source>
</evidence>
<accession>A0A5B7YFR2</accession>
<proteinExistence type="predicted"/>
<keyword evidence="1" id="KW-0378">Hydrolase</keyword>
<dbReference type="Proteomes" id="UP000304912">
    <property type="component" value="Chromosome"/>
</dbReference>
<feature type="binding site" evidence="2">
    <location>
        <position position="65"/>
    </location>
    <ligand>
        <name>substrate</name>
    </ligand>
</feature>
<dbReference type="SUPFAM" id="SSF53254">
    <property type="entry name" value="Phosphoglycerate mutase-like"/>
    <property type="match status" value="1"/>
</dbReference>
<evidence type="ECO:0000256" key="2">
    <source>
        <dbReference type="PIRSR" id="PIRSR613078-2"/>
    </source>
</evidence>
<organism evidence="3 4">
    <name type="scientific">Salinimonas iocasae</name>
    <dbReference type="NCBI Taxonomy" id="2572577"/>
    <lineage>
        <taxon>Bacteria</taxon>
        <taxon>Pseudomonadati</taxon>
        <taxon>Pseudomonadota</taxon>
        <taxon>Gammaproteobacteria</taxon>
        <taxon>Alteromonadales</taxon>
        <taxon>Alteromonadaceae</taxon>
        <taxon>Alteromonas/Salinimonas group</taxon>
        <taxon>Salinimonas</taxon>
    </lineage>
</organism>
<dbReference type="InterPro" id="IPR013078">
    <property type="entry name" value="His_Pase_superF_clade-1"/>
</dbReference>
<keyword evidence="4" id="KW-1185">Reference proteome</keyword>
<dbReference type="PANTHER" id="PTHR20935">
    <property type="entry name" value="PHOSPHOGLYCERATE MUTASE-RELATED"/>
    <property type="match status" value="1"/>
</dbReference>
<dbReference type="Gene3D" id="3.40.50.1240">
    <property type="entry name" value="Phosphoglycerate mutase-like"/>
    <property type="match status" value="1"/>
</dbReference>
<reference evidence="3 4" key="1">
    <citation type="submission" date="2019-04" db="EMBL/GenBank/DDBJ databases">
        <title>Salinimonas iocasae sp. nov., a halophilic bacterium isolated from the outer tube casing of tubeworms in Okinawa Trough.</title>
        <authorList>
            <person name="Zhang H."/>
            <person name="Wang H."/>
            <person name="Li C."/>
        </authorList>
    </citation>
    <scope>NUCLEOTIDE SEQUENCE [LARGE SCALE GENOMIC DNA]</scope>
    <source>
        <strain evidence="3 4">KX18D6</strain>
    </source>
</reference>
<protein>
    <submittedName>
        <fullName evidence="3">Histidine phosphatase family protein</fullName>
    </submittedName>
</protein>
<gene>
    <name evidence="3" type="ORF">FBQ74_06995</name>
</gene>
<dbReference type="SMART" id="SM00855">
    <property type="entry name" value="PGAM"/>
    <property type="match status" value="1"/>
</dbReference>
<sequence>MESVTHTARNFMTEIYLVRHGQASMGQENYDVLSALGEQQAQWLASYFDEHNVQFDQMYCGTLQRQIDTLAPVYRVLASKSESLDEPQQLPAFNEFDFMQVIRLFLQQNPGHHSDTPTAKYWFRLLKLSMNAWSTDSLPHSPDTERWADFVSRVSSGLSQCCENNSKRVLVATSGGVIACVVGTALGLDARQVVRLNLQIQNASITRLFKGRDGWSLHSFNALPHMSCASRADKITYA</sequence>
<dbReference type="GO" id="GO:0016787">
    <property type="term" value="F:hydrolase activity"/>
    <property type="evidence" value="ECO:0007669"/>
    <property type="project" value="UniProtKB-KW"/>
</dbReference>
<dbReference type="Pfam" id="PF00300">
    <property type="entry name" value="His_Phos_1"/>
    <property type="match status" value="1"/>
</dbReference>
<name>A0A5B7YFR2_9ALTE</name>
<dbReference type="AlphaFoldDB" id="A0A5B7YFR2"/>
<dbReference type="PANTHER" id="PTHR20935:SF0">
    <property type="entry name" value="SERINE_THREONINE-PROTEIN PHOSPHATASE PGAM5, MITOCHONDRIAL"/>
    <property type="match status" value="1"/>
</dbReference>
<evidence type="ECO:0000313" key="3">
    <source>
        <dbReference type="EMBL" id="QCZ93249.1"/>
    </source>
</evidence>
<evidence type="ECO:0000256" key="1">
    <source>
        <dbReference type="ARBA" id="ARBA00022801"/>
    </source>
</evidence>
<dbReference type="KEGG" id="salk:FBQ74_06995"/>
<dbReference type="InterPro" id="IPR029033">
    <property type="entry name" value="His_PPase_superfam"/>
</dbReference>
<dbReference type="InterPro" id="IPR051021">
    <property type="entry name" value="Mito_Ser/Thr_phosphatase"/>
</dbReference>